<keyword evidence="1" id="KW-0378">Hydrolase</keyword>
<dbReference type="InterPro" id="IPR013189">
    <property type="entry name" value="Glyco_hydro_32_C"/>
</dbReference>
<evidence type="ECO:0000256" key="1">
    <source>
        <dbReference type="ARBA" id="ARBA00022801"/>
    </source>
</evidence>
<dbReference type="EMBL" id="DPVG01000020">
    <property type="protein sequence ID" value="HCK23298.1"/>
    <property type="molecule type" value="Genomic_DNA"/>
</dbReference>
<dbReference type="GO" id="GO:0004575">
    <property type="term" value="F:sucrose alpha-glucosidase activity"/>
    <property type="evidence" value="ECO:0007669"/>
    <property type="project" value="TreeGrafter"/>
</dbReference>
<reference evidence="4 5" key="1">
    <citation type="journal article" date="2018" name="Nat. Biotechnol.">
        <title>A standardized bacterial taxonomy based on genome phylogeny substantially revises the tree of life.</title>
        <authorList>
            <person name="Parks D.H."/>
            <person name="Chuvochina M."/>
            <person name="Waite D.W."/>
            <person name="Rinke C."/>
            <person name="Skarshewski A."/>
            <person name="Chaumeil P.A."/>
            <person name="Hugenholtz P."/>
        </authorList>
    </citation>
    <scope>NUCLEOTIDE SEQUENCE [LARGE SCALE GENOMIC DNA]</scope>
    <source>
        <strain evidence="4">UBA9667</strain>
    </source>
</reference>
<feature type="non-terminal residue" evidence="4">
    <location>
        <position position="1"/>
    </location>
</feature>
<keyword evidence="2" id="KW-0326">Glycosidase</keyword>
<dbReference type="GO" id="GO:0005987">
    <property type="term" value="P:sucrose catabolic process"/>
    <property type="evidence" value="ECO:0007669"/>
    <property type="project" value="TreeGrafter"/>
</dbReference>
<dbReference type="InterPro" id="IPR023296">
    <property type="entry name" value="Glyco_hydro_beta-prop_sf"/>
</dbReference>
<dbReference type="PANTHER" id="PTHR42800">
    <property type="entry name" value="EXOINULINASE INUD (AFU_ORTHOLOGUE AFUA_5G00480)"/>
    <property type="match status" value="1"/>
</dbReference>
<evidence type="ECO:0000313" key="5">
    <source>
        <dbReference type="Proteomes" id="UP000263098"/>
    </source>
</evidence>
<accession>A0A3D2SCI3</accession>
<proteinExistence type="predicted"/>
<name>A0A3D2SCI3_9BACE</name>
<evidence type="ECO:0000313" key="4">
    <source>
        <dbReference type="EMBL" id="HCK23298.1"/>
    </source>
</evidence>
<dbReference type="GO" id="GO:0005737">
    <property type="term" value="C:cytoplasm"/>
    <property type="evidence" value="ECO:0007669"/>
    <property type="project" value="TreeGrafter"/>
</dbReference>
<dbReference type="PANTHER" id="PTHR42800:SF1">
    <property type="entry name" value="EXOINULINASE INUD (AFU_ORTHOLOGUE AFUA_5G00480)"/>
    <property type="match status" value="1"/>
</dbReference>
<dbReference type="Gene3D" id="2.60.120.560">
    <property type="entry name" value="Exo-inulinase, domain 1"/>
    <property type="match status" value="1"/>
</dbReference>
<sequence>TWDYAQLVPSKYGKGFWSIPRSLRLKTYSEGIRLTQTPIEQLQTLRYNKVSMKRTIPVGTRLLSEFVPRENVYELETSFSTDISNTFGFNLCVGEGRKVVVSYDTDSYNLVIDRTHCADVAIPKFDRMTYANVKPVDNKIRLRIFVDKSSIEIFANDGRDVFTLLTYPGEAQTGIELFAQKEGTKMELNAWMLKSVWR</sequence>
<gene>
    <name evidence="4" type="ORF">DHW31_00690</name>
</gene>
<dbReference type="Proteomes" id="UP000263098">
    <property type="component" value="Unassembled WGS sequence"/>
</dbReference>
<organism evidence="4 5">
    <name type="scientific">Bacteroides graminisolvens</name>
    <dbReference type="NCBI Taxonomy" id="477666"/>
    <lineage>
        <taxon>Bacteria</taxon>
        <taxon>Pseudomonadati</taxon>
        <taxon>Bacteroidota</taxon>
        <taxon>Bacteroidia</taxon>
        <taxon>Bacteroidales</taxon>
        <taxon>Bacteroidaceae</taxon>
        <taxon>Bacteroides</taxon>
    </lineage>
</organism>
<dbReference type="Pfam" id="PF08244">
    <property type="entry name" value="Glyco_hydro_32C"/>
    <property type="match status" value="1"/>
</dbReference>
<evidence type="ECO:0000259" key="3">
    <source>
        <dbReference type="Pfam" id="PF08244"/>
    </source>
</evidence>
<dbReference type="Gene3D" id="2.115.10.20">
    <property type="entry name" value="Glycosyl hydrolase domain, family 43"/>
    <property type="match status" value="1"/>
</dbReference>
<feature type="domain" description="Glycosyl hydrolase family 32 C-terminal" evidence="3">
    <location>
        <begin position="42"/>
        <end position="191"/>
    </location>
</feature>
<dbReference type="AlphaFoldDB" id="A0A3D2SCI3"/>
<comment type="caution">
    <text evidence="4">The sequence shown here is derived from an EMBL/GenBank/DDBJ whole genome shotgun (WGS) entry which is preliminary data.</text>
</comment>
<dbReference type="SUPFAM" id="SSF49899">
    <property type="entry name" value="Concanavalin A-like lectins/glucanases"/>
    <property type="match status" value="1"/>
</dbReference>
<protein>
    <recommendedName>
        <fullName evidence="3">Glycosyl hydrolase family 32 C-terminal domain-containing protein</fullName>
    </recommendedName>
</protein>
<evidence type="ECO:0000256" key="2">
    <source>
        <dbReference type="ARBA" id="ARBA00023295"/>
    </source>
</evidence>
<dbReference type="InterPro" id="IPR013320">
    <property type="entry name" value="ConA-like_dom_sf"/>
</dbReference>